<sequence>MKIYGLVLAAGLSSRMGNLKALLPLDGGSVLSNCVRSLLDGGASEVFVVTGYKADEVESEVRKLGINSVYNPDYEQGMFSSVITGIHALPDDASAFFVLPVDIPLVRSSTIRALTFDFNKSPSDILYPAFKGKRGHPPLISAKLIPEILQHDGNGGLRKILEKHDSNSRDKNMPDLGILHDLDTPEDYTTALRFSRNKRFPLLEECEALWELAETPEATQEHCKAVAKGACIITKALNAARQNGPLLDMNIVQSAALMHDVAKTRRNHEAIGGNLLAGYGFTGISEIVASHRDTKIDQNSPLTEKEMVFLADKFFKGTALISLKKRYEKTMCKWADDPEAAKAIGERQKRAENLLARYEDETKIRIIDLLSDQILVS</sequence>
<reference evidence="4" key="1">
    <citation type="submission" date="2017-04" db="EMBL/GenBank/DDBJ databases">
        <authorList>
            <person name="Varghese N."/>
            <person name="Submissions S."/>
        </authorList>
    </citation>
    <scope>NUCLEOTIDE SEQUENCE [LARGE SCALE GENOMIC DNA]</scope>
    <source>
        <strain evidence="4">K3S</strain>
    </source>
</reference>
<dbReference type="InterPro" id="IPR006674">
    <property type="entry name" value="HD_domain"/>
</dbReference>
<dbReference type="AlphaFoldDB" id="A0A1X7E5M9"/>
<dbReference type="InterPro" id="IPR025877">
    <property type="entry name" value="MobA-like_NTP_Trfase"/>
</dbReference>
<dbReference type="SUPFAM" id="SSF53448">
    <property type="entry name" value="Nucleotide-diphospho-sugar transferases"/>
    <property type="match status" value="1"/>
</dbReference>
<keyword evidence="3" id="KW-0808">Transferase</keyword>
<accession>A0A1X7E5M9</accession>
<proteinExistence type="predicted"/>
<protein>
    <submittedName>
        <fullName evidence="3">CTP:molybdopterin cytidylyltransferase MocA</fullName>
    </submittedName>
</protein>
<dbReference type="NCBIfam" id="NF045665">
    <property type="entry name" value="NTPtran_DVU1551"/>
    <property type="match status" value="1"/>
</dbReference>
<evidence type="ECO:0000313" key="4">
    <source>
        <dbReference type="Proteomes" id="UP000192906"/>
    </source>
</evidence>
<dbReference type="OrthoDB" id="9779263at2"/>
<dbReference type="PANTHER" id="PTHR43777">
    <property type="entry name" value="MOLYBDENUM COFACTOR CYTIDYLYLTRANSFERASE"/>
    <property type="match status" value="1"/>
</dbReference>
<dbReference type="EMBL" id="FWZU01000004">
    <property type="protein sequence ID" value="SMF28066.1"/>
    <property type="molecule type" value="Genomic_DNA"/>
</dbReference>
<dbReference type="Proteomes" id="UP000192906">
    <property type="component" value="Unassembled WGS sequence"/>
</dbReference>
<evidence type="ECO:0000313" key="3">
    <source>
        <dbReference type="EMBL" id="SMF28066.1"/>
    </source>
</evidence>
<feature type="domain" description="MobA-like NTP transferase" evidence="2">
    <location>
        <begin position="5"/>
        <end position="165"/>
    </location>
</feature>
<dbReference type="STRING" id="1519643.SAMN06295933_2692"/>
<dbReference type="Pfam" id="PF12804">
    <property type="entry name" value="NTP_transf_3"/>
    <property type="match status" value="1"/>
</dbReference>
<dbReference type="InterPro" id="IPR054703">
    <property type="entry name" value="Mop-rel"/>
</dbReference>
<dbReference type="CDD" id="cd04182">
    <property type="entry name" value="GT_2_like_f"/>
    <property type="match status" value="1"/>
</dbReference>
<feature type="domain" description="HD" evidence="1">
    <location>
        <begin position="221"/>
        <end position="314"/>
    </location>
</feature>
<dbReference type="GO" id="GO:0016779">
    <property type="term" value="F:nucleotidyltransferase activity"/>
    <property type="evidence" value="ECO:0007669"/>
    <property type="project" value="UniProtKB-KW"/>
</dbReference>
<dbReference type="SUPFAM" id="SSF109604">
    <property type="entry name" value="HD-domain/PDEase-like"/>
    <property type="match status" value="1"/>
</dbReference>
<keyword evidence="3" id="KW-0548">Nucleotidyltransferase</keyword>
<dbReference type="PANTHER" id="PTHR43777:SF1">
    <property type="entry name" value="MOLYBDENUM COFACTOR CYTIDYLYLTRANSFERASE"/>
    <property type="match status" value="1"/>
</dbReference>
<gene>
    <name evidence="3" type="ORF">SAMN06295933_2692</name>
</gene>
<dbReference type="Gene3D" id="3.90.550.10">
    <property type="entry name" value="Spore Coat Polysaccharide Biosynthesis Protein SpsA, Chain A"/>
    <property type="match status" value="1"/>
</dbReference>
<dbReference type="RefSeq" id="WP_085103054.1">
    <property type="nucleotide sequence ID" value="NZ_FWZU01000004.1"/>
</dbReference>
<organism evidence="3 4">
    <name type="scientific">Desulfovibrio gilichinskyi</name>
    <dbReference type="NCBI Taxonomy" id="1519643"/>
    <lineage>
        <taxon>Bacteria</taxon>
        <taxon>Pseudomonadati</taxon>
        <taxon>Thermodesulfobacteriota</taxon>
        <taxon>Desulfovibrionia</taxon>
        <taxon>Desulfovibrionales</taxon>
        <taxon>Desulfovibrionaceae</taxon>
        <taxon>Desulfovibrio</taxon>
    </lineage>
</organism>
<evidence type="ECO:0000259" key="1">
    <source>
        <dbReference type="Pfam" id="PF01966"/>
    </source>
</evidence>
<keyword evidence="4" id="KW-1185">Reference proteome</keyword>
<dbReference type="Pfam" id="PF01966">
    <property type="entry name" value="HD"/>
    <property type="match status" value="1"/>
</dbReference>
<name>A0A1X7E5M9_9BACT</name>
<dbReference type="Gene3D" id="1.10.3210.10">
    <property type="entry name" value="Hypothetical protein af1432"/>
    <property type="match status" value="1"/>
</dbReference>
<dbReference type="InterPro" id="IPR029044">
    <property type="entry name" value="Nucleotide-diphossugar_trans"/>
</dbReference>
<evidence type="ECO:0000259" key="2">
    <source>
        <dbReference type="Pfam" id="PF12804"/>
    </source>
</evidence>